<dbReference type="AlphaFoldDB" id="A0A0E9WWK5"/>
<organism evidence="1">
    <name type="scientific">Anguilla anguilla</name>
    <name type="common">European freshwater eel</name>
    <name type="synonym">Muraena anguilla</name>
    <dbReference type="NCBI Taxonomy" id="7936"/>
    <lineage>
        <taxon>Eukaryota</taxon>
        <taxon>Metazoa</taxon>
        <taxon>Chordata</taxon>
        <taxon>Craniata</taxon>
        <taxon>Vertebrata</taxon>
        <taxon>Euteleostomi</taxon>
        <taxon>Actinopterygii</taxon>
        <taxon>Neopterygii</taxon>
        <taxon>Teleostei</taxon>
        <taxon>Anguilliformes</taxon>
        <taxon>Anguillidae</taxon>
        <taxon>Anguilla</taxon>
    </lineage>
</organism>
<reference evidence="1" key="2">
    <citation type="journal article" date="2015" name="Fish Shellfish Immunol.">
        <title>Early steps in the European eel (Anguilla anguilla)-Vibrio vulnificus interaction in the gills: Role of the RtxA13 toxin.</title>
        <authorList>
            <person name="Callol A."/>
            <person name="Pajuelo D."/>
            <person name="Ebbesson L."/>
            <person name="Teles M."/>
            <person name="MacKenzie S."/>
            <person name="Amaro C."/>
        </authorList>
    </citation>
    <scope>NUCLEOTIDE SEQUENCE</scope>
</reference>
<proteinExistence type="predicted"/>
<dbReference type="EMBL" id="GBXM01013843">
    <property type="protein sequence ID" value="JAH94734.1"/>
    <property type="molecule type" value="Transcribed_RNA"/>
</dbReference>
<sequence length="78" mass="8643">MTVIVLTYSITVFFTIALTHFAPEFQCAKLLTQSAVLFILGSKCNIACKIKIPVSVYLKLCTASIPCDRLQYSACVFM</sequence>
<evidence type="ECO:0000313" key="1">
    <source>
        <dbReference type="EMBL" id="JAH94734.1"/>
    </source>
</evidence>
<protein>
    <submittedName>
        <fullName evidence="1">Uncharacterized protein</fullName>
    </submittedName>
</protein>
<accession>A0A0E9WWK5</accession>
<name>A0A0E9WWK5_ANGAN</name>
<reference evidence="1" key="1">
    <citation type="submission" date="2014-11" db="EMBL/GenBank/DDBJ databases">
        <authorList>
            <person name="Amaro Gonzalez C."/>
        </authorList>
    </citation>
    <scope>NUCLEOTIDE SEQUENCE</scope>
</reference>